<feature type="chain" id="PRO_5041991144" evidence="1">
    <location>
        <begin position="24"/>
        <end position="160"/>
    </location>
</feature>
<organism evidence="2 3">
    <name type="scientific">Elysia crispata</name>
    <name type="common">lettuce slug</name>
    <dbReference type="NCBI Taxonomy" id="231223"/>
    <lineage>
        <taxon>Eukaryota</taxon>
        <taxon>Metazoa</taxon>
        <taxon>Spiralia</taxon>
        <taxon>Lophotrochozoa</taxon>
        <taxon>Mollusca</taxon>
        <taxon>Gastropoda</taxon>
        <taxon>Heterobranchia</taxon>
        <taxon>Euthyneura</taxon>
        <taxon>Panpulmonata</taxon>
        <taxon>Sacoglossa</taxon>
        <taxon>Placobranchoidea</taxon>
        <taxon>Plakobranchidae</taxon>
        <taxon>Elysia</taxon>
    </lineage>
</organism>
<sequence>MKSFVAAMFLLLASECHVRFLRGKILIVFSNSAVGDHWSIVDLVSGITYLNTPEGGCKYTQYTPEQNEIFEQCLPSDAVLDRSGDVDFYYMERPGFTWLVGMQPVPGTEFYFRHFSRFFHEDVVAADSTFGMVYQYSLGISDPTVFDKDLSVCEEGLLGS</sequence>
<accession>A0AAE0YBG9</accession>
<dbReference type="AlphaFoldDB" id="A0AAE0YBG9"/>
<evidence type="ECO:0000313" key="2">
    <source>
        <dbReference type="EMBL" id="KAK3739905.1"/>
    </source>
</evidence>
<keyword evidence="1" id="KW-0732">Signal</keyword>
<evidence type="ECO:0000256" key="1">
    <source>
        <dbReference type="SAM" id="SignalP"/>
    </source>
</evidence>
<comment type="caution">
    <text evidence="2">The sequence shown here is derived from an EMBL/GenBank/DDBJ whole genome shotgun (WGS) entry which is preliminary data.</text>
</comment>
<proteinExistence type="predicted"/>
<gene>
    <name evidence="2" type="ORF">RRG08_018841</name>
</gene>
<keyword evidence="3" id="KW-1185">Reference proteome</keyword>
<dbReference type="Proteomes" id="UP001283361">
    <property type="component" value="Unassembled WGS sequence"/>
</dbReference>
<name>A0AAE0YBG9_9GAST</name>
<protein>
    <submittedName>
        <fullName evidence="2">Uncharacterized protein</fullName>
    </submittedName>
</protein>
<reference evidence="2" key="1">
    <citation type="journal article" date="2023" name="G3 (Bethesda)">
        <title>A reference genome for the long-term kleptoplast-retaining sea slug Elysia crispata morphotype clarki.</title>
        <authorList>
            <person name="Eastman K.E."/>
            <person name="Pendleton A.L."/>
            <person name="Shaikh M.A."/>
            <person name="Suttiyut T."/>
            <person name="Ogas R."/>
            <person name="Tomko P."/>
            <person name="Gavelis G."/>
            <person name="Widhalm J.R."/>
            <person name="Wisecaver J.H."/>
        </authorList>
    </citation>
    <scope>NUCLEOTIDE SEQUENCE</scope>
    <source>
        <strain evidence="2">ECLA1</strain>
    </source>
</reference>
<evidence type="ECO:0000313" key="3">
    <source>
        <dbReference type="Proteomes" id="UP001283361"/>
    </source>
</evidence>
<feature type="signal peptide" evidence="1">
    <location>
        <begin position="1"/>
        <end position="23"/>
    </location>
</feature>
<dbReference type="EMBL" id="JAWDGP010006498">
    <property type="protein sequence ID" value="KAK3739905.1"/>
    <property type="molecule type" value="Genomic_DNA"/>
</dbReference>